<proteinExistence type="predicted"/>
<dbReference type="EMBL" id="CAEZTU010000038">
    <property type="protein sequence ID" value="CAB4579910.1"/>
    <property type="molecule type" value="Genomic_DNA"/>
</dbReference>
<accession>A0A6J6ETL7</accession>
<dbReference type="Pfam" id="PF03551">
    <property type="entry name" value="PadR"/>
    <property type="match status" value="1"/>
</dbReference>
<dbReference type="InterPro" id="IPR052509">
    <property type="entry name" value="Metal_resp_DNA-bind_regulator"/>
</dbReference>
<dbReference type="InterPro" id="IPR036388">
    <property type="entry name" value="WH-like_DNA-bd_sf"/>
</dbReference>
<feature type="coiled-coil region" evidence="1">
    <location>
        <begin position="120"/>
        <end position="161"/>
    </location>
</feature>
<dbReference type="SUPFAM" id="SSF46785">
    <property type="entry name" value="Winged helix' DNA-binding domain"/>
    <property type="match status" value="1"/>
</dbReference>
<organism evidence="3">
    <name type="scientific">freshwater metagenome</name>
    <dbReference type="NCBI Taxonomy" id="449393"/>
    <lineage>
        <taxon>unclassified sequences</taxon>
        <taxon>metagenomes</taxon>
        <taxon>ecological metagenomes</taxon>
    </lineage>
</organism>
<protein>
    <submittedName>
        <fullName evidence="3">Unannotated protein</fullName>
    </submittedName>
</protein>
<evidence type="ECO:0000259" key="2">
    <source>
        <dbReference type="Pfam" id="PF03551"/>
    </source>
</evidence>
<gene>
    <name evidence="3" type="ORF">UFOPK1740_00845</name>
</gene>
<dbReference type="AlphaFoldDB" id="A0A6J6ETL7"/>
<dbReference type="InterPro" id="IPR005149">
    <property type="entry name" value="Tscrpt_reg_PadR_N"/>
</dbReference>
<feature type="domain" description="Transcription regulator PadR N-terminal" evidence="2">
    <location>
        <begin position="12"/>
        <end position="88"/>
    </location>
</feature>
<dbReference type="InterPro" id="IPR036390">
    <property type="entry name" value="WH_DNA-bd_sf"/>
</dbReference>
<dbReference type="PANTHER" id="PTHR33169:SF26">
    <property type="entry name" value="CONSERVED PROTEIN"/>
    <property type="match status" value="1"/>
</dbReference>
<reference evidence="3" key="1">
    <citation type="submission" date="2020-05" db="EMBL/GenBank/DDBJ databases">
        <authorList>
            <person name="Chiriac C."/>
            <person name="Salcher M."/>
            <person name="Ghai R."/>
            <person name="Kavagutti S V."/>
        </authorList>
    </citation>
    <scope>NUCLEOTIDE SEQUENCE</scope>
</reference>
<dbReference type="Gene3D" id="1.10.10.10">
    <property type="entry name" value="Winged helix-like DNA-binding domain superfamily/Winged helix DNA-binding domain"/>
    <property type="match status" value="1"/>
</dbReference>
<keyword evidence="1" id="KW-0175">Coiled coil</keyword>
<name>A0A6J6ETL7_9ZZZZ</name>
<evidence type="ECO:0000313" key="3">
    <source>
        <dbReference type="EMBL" id="CAB4579910.1"/>
    </source>
</evidence>
<dbReference type="PANTHER" id="PTHR33169">
    <property type="entry name" value="PADR-FAMILY TRANSCRIPTIONAL REGULATOR"/>
    <property type="match status" value="1"/>
</dbReference>
<sequence length="181" mass="20668">MAKKNTSLEVVVLGLLSQGPMHGYELRKRVSLTLGPLSAISYGSLYPELRRLQSLGFIDEDAQESEIGLTRRARIAYKITKSGKEKFASLLKEAGPESWDDENFLTYFAFFAKTASAVRLQILQGRRTRLQERVALLESQIEKTEKQMDQYTIKLQNHNLNSVESELKWIDELISSERKQA</sequence>
<evidence type="ECO:0000256" key="1">
    <source>
        <dbReference type="SAM" id="Coils"/>
    </source>
</evidence>